<dbReference type="AlphaFoldDB" id="A0A286UAC6"/>
<organism evidence="9 10">
    <name type="scientific">Pyrrhoderma noxium</name>
    <dbReference type="NCBI Taxonomy" id="2282107"/>
    <lineage>
        <taxon>Eukaryota</taxon>
        <taxon>Fungi</taxon>
        <taxon>Dikarya</taxon>
        <taxon>Basidiomycota</taxon>
        <taxon>Agaricomycotina</taxon>
        <taxon>Agaricomycetes</taxon>
        <taxon>Hymenochaetales</taxon>
        <taxon>Hymenochaetaceae</taxon>
        <taxon>Pyrrhoderma</taxon>
    </lineage>
</organism>
<evidence type="ECO:0000259" key="8">
    <source>
        <dbReference type="Pfam" id="PF09335"/>
    </source>
</evidence>
<dbReference type="STRING" id="2282107.A0A286UAC6"/>
<keyword evidence="10" id="KW-1185">Reference proteome</keyword>
<evidence type="ECO:0000256" key="3">
    <source>
        <dbReference type="ARBA" id="ARBA00022989"/>
    </source>
</evidence>
<comment type="similarity">
    <text evidence="5">Belongs to the TMEM41 family.</text>
</comment>
<name>A0A286UAC6_9AGAM</name>
<feature type="compositionally biased region" description="Basic and acidic residues" evidence="6">
    <location>
        <begin position="439"/>
        <end position="450"/>
    </location>
</feature>
<feature type="transmembrane region" description="Helical" evidence="7">
    <location>
        <begin position="291"/>
        <end position="311"/>
    </location>
</feature>
<comment type="caution">
    <text evidence="9">The sequence shown here is derived from an EMBL/GenBank/DDBJ whole genome shotgun (WGS) entry which is preliminary data.</text>
</comment>
<gene>
    <name evidence="9" type="ORF">PNOK_0815100</name>
</gene>
<evidence type="ECO:0000256" key="2">
    <source>
        <dbReference type="ARBA" id="ARBA00022692"/>
    </source>
</evidence>
<protein>
    <submittedName>
        <fullName evidence="9">Oxalate transporter</fullName>
    </submittedName>
</protein>
<evidence type="ECO:0000256" key="1">
    <source>
        <dbReference type="ARBA" id="ARBA00004141"/>
    </source>
</evidence>
<feature type="region of interest" description="Disordered" evidence="6">
    <location>
        <begin position="389"/>
        <end position="464"/>
    </location>
</feature>
<feature type="transmembrane region" description="Helical" evidence="7">
    <location>
        <begin position="131"/>
        <end position="149"/>
    </location>
</feature>
<evidence type="ECO:0000256" key="4">
    <source>
        <dbReference type="ARBA" id="ARBA00023136"/>
    </source>
</evidence>
<dbReference type="GO" id="GO:0000045">
    <property type="term" value="P:autophagosome assembly"/>
    <property type="evidence" value="ECO:0007669"/>
    <property type="project" value="TreeGrafter"/>
</dbReference>
<dbReference type="EMBL" id="NBII01000008">
    <property type="protein sequence ID" value="PAV16531.1"/>
    <property type="molecule type" value="Genomic_DNA"/>
</dbReference>
<feature type="domain" description="VTT" evidence="8">
    <location>
        <begin position="152"/>
        <end position="271"/>
    </location>
</feature>
<evidence type="ECO:0000256" key="5">
    <source>
        <dbReference type="ARBA" id="ARBA00025797"/>
    </source>
</evidence>
<feature type="transmembrane region" description="Helical" evidence="7">
    <location>
        <begin position="70"/>
        <end position="97"/>
    </location>
</feature>
<dbReference type="PANTHER" id="PTHR43220">
    <property type="match status" value="1"/>
</dbReference>
<accession>A0A286UAC6</accession>
<dbReference type="GO" id="GO:0005789">
    <property type="term" value="C:endoplasmic reticulum membrane"/>
    <property type="evidence" value="ECO:0007669"/>
    <property type="project" value="TreeGrafter"/>
</dbReference>
<dbReference type="OrthoDB" id="3364966at2759"/>
<keyword evidence="2 7" id="KW-0812">Transmembrane</keyword>
<dbReference type="InParanoid" id="A0A286UAC6"/>
<sequence length="464" mass="49802">MTSPSPPHYASVVGSASGSASSSGILQHPNANGSQYTLATLNNLYPTVSSHNYGATMPMSPNGNISSRRILLNACVKMAALFIVSTVLLGGTLWLALPPLESEDRQFLRVPKSFSQLQELNYLLKKYRDIYPIRVVICYVTTYLFLQAFSLPGSMYLSILGGAVWGVPIALPLACTCVATGATLCYLISAALGPALLTLPKWSARLDKWSTSIAAQRSNLLSYLIVLRIAPFPPHWVVNVLAPHLRIGIPVFWISTFLGILGVSVIHTTIGGGLDDMTSAADFHLISWRNALGLSAVVVGVLIPVGLRYALSRRVGPIALTDDDSEEVESGLIRASEEGAGDFILEQGPQAISGKGKSSAPLLVLLSDSEDDGDDDLLDEEEDEILLAGPSLIPESVKGKEPDLDSRNYRSKNSNELLPRLGDSIEPEKIINSSLTDTEVEKSLHRDSHLPENATSSSTALDVL</sequence>
<keyword evidence="3 7" id="KW-1133">Transmembrane helix</keyword>
<feature type="compositionally biased region" description="Polar residues" evidence="6">
    <location>
        <begin position="453"/>
        <end position="464"/>
    </location>
</feature>
<dbReference type="Pfam" id="PF09335">
    <property type="entry name" value="VTT_dom"/>
    <property type="match status" value="1"/>
</dbReference>
<reference evidence="9 10" key="1">
    <citation type="journal article" date="2017" name="Mol. Ecol.">
        <title>Comparative and population genomic landscape of Phellinus noxius: A hypervariable fungus causing root rot in trees.</title>
        <authorList>
            <person name="Chung C.L."/>
            <person name="Lee T.J."/>
            <person name="Akiba M."/>
            <person name="Lee H.H."/>
            <person name="Kuo T.H."/>
            <person name="Liu D."/>
            <person name="Ke H.M."/>
            <person name="Yokoi T."/>
            <person name="Roa M.B."/>
            <person name="Lu M.J."/>
            <person name="Chang Y.Y."/>
            <person name="Ann P.J."/>
            <person name="Tsai J.N."/>
            <person name="Chen C.Y."/>
            <person name="Tzean S.S."/>
            <person name="Ota Y."/>
            <person name="Hattori T."/>
            <person name="Sahashi N."/>
            <person name="Liou R.F."/>
            <person name="Kikuchi T."/>
            <person name="Tsai I.J."/>
        </authorList>
    </citation>
    <scope>NUCLEOTIDE SEQUENCE [LARGE SCALE GENOMIC DNA]</scope>
    <source>
        <strain evidence="9 10">FFPRI411160</strain>
    </source>
</reference>
<keyword evidence="4 7" id="KW-0472">Membrane</keyword>
<dbReference type="InterPro" id="IPR045014">
    <property type="entry name" value="TM41A/B"/>
</dbReference>
<evidence type="ECO:0000256" key="6">
    <source>
        <dbReference type="SAM" id="MobiDB-lite"/>
    </source>
</evidence>
<dbReference type="InterPro" id="IPR032816">
    <property type="entry name" value="VTT_dom"/>
</dbReference>
<feature type="transmembrane region" description="Helical" evidence="7">
    <location>
        <begin position="250"/>
        <end position="270"/>
    </location>
</feature>
<evidence type="ECO:0000313" key="9">
    <source>
        <dbReference type="EMBL" id="PAV16531.1"/>
    </source>
</evidence>
<evidence type="ECO:0000313" key="10">
    <source>
        <dbReference type="Proteomes" id="UP000217199"/>
    </source>
</evidence>
<comment type="subcellular location">
    <subcellularLocation>
        <location evidence="1">Membrane</location>
        <topology evidence="1">Multi-pass membrane protein</topology>
    </subcellularLocation>
</comment>
<dbReference type="PANTHER" id="PTHR43220:SF18">
    <property type="entry name" value="TRANSMEMBRANE PROTEIN 41B"/>
    <property type="match status" value="1"/>
</dbReference>
<feature type="transmembrane region" description="Helical" evidence="7">
    <location>
        <begin position="220"/>
        <end position="238"/>
    </location>
</feature>
<evidence type="ECO:0000256" key="7">
    <source>
        <dbReference type="SAM" id="Phobius"/>
    </source>
</evidence>
<feature type="transmembrane region" description="Helical" evidence="7">
    <location>
        <begin position="169"/>
        <end position="199"/>
    </location>
</feature>
<feature type="compositionally biased region" description="Basic and acidic residues" evidence="6">
    <location>
        <begin position="397"/>
        <end position="408"/>
    </location>
</feature>
<dbReference type="Proteomes" id="UP000217199">
    <property type="component" value="Unassembled WGS sequence"/>
</dbReference>
<proteinExistence type="inferred from homology"/>